<reference evidence="8 9" key="1">
    <citation type="submission" date="2020-02" db="EMBL/GenBank/DDBJ databases">
        <authorList>
            <person name="Li X.-J."/>
            <person name="Han X.-M."/>
        </authorList>
    </citation>
    <scope>NUCLEOTIDE SEQUENCE [LARGE SCALE GENOMIC DNA]</scope>
    <source>
        <strain evidence="8 9">CCTCC AB 2017055</strain>
    </source>
</reference>
<feature type="domain" description="Alcohol dehydrogenase-like C-terminal" evidence="6">
    <location>
        <begin position="189"/>
        <end position="322"/>
    </location>
</feature>
<evidence type="ECO:0000256" key="4">
    <source>
        <dbReference type="ARBA" id="ARBA00023002"/>
    </source>
</evidence>
<dbReference type="Pfam" id="PF08240">
    <property type="entry name" value="ADH_N"/>
    <property type="match status" value="1"/>
</dbReference>
<evidence type="ECO:0000256" key="1">
    <source>
        <dbReference type="ARBA" id="ARBA00001947"/>
    </source>
</evidence>
<dbReference type="GO" id="GO:0016491">
    <property type="term" value="F:oxidoreductase activity"/>
    <property type="evidence" value="ECO:0007669"/>
    <property type="project" value="UniProtKB-KW"/>
</dbReference>
<dbReference type="InterPro" id="IPR002328">
    <property type="entry name" value="ADH_Zn_CS"/>
</dbReference>
<dbReference type="InterPro" id="IPR013154">
    <property type="entry name" value="ADH-like_N"/>
</dbReference>
<accession>A0A6L9S4R2</accession>
<protein>
    <submittedName>
        <fullName evidence="8">Alcohol dehydrogenase catalytic domain-containing protein</fullName>
    </submittedName>
</protein>
<evidence type="ECO:0000256" key="2">
    <source>
        <dbReference type="ARBA" id="ARBA00022723"/>
    </source>
</evidence>
<gene>
    <name evidence="8" type="ORF">G1H10_09810</name>
</gene>
<dbReference type="InterPro" id="IPR050129">
    <property type="entry name" value="Zn_alcohol_dh"/>
</dbReference>
<dbReference type="EMBL" id="JAAGOA010000005">
    <property type="protein sequence ID" value="NEE00465.1"/>
    <property type="molecule type" value="Genomic_DNA"/>
</dbReference>
<evidence type="ECO:0000313" key="9">
    <source>
        <dbReference type="Proteomes" id="UP000475214"/>
    </source>
</evidence>
<evidence type="ECO:0000259" key="6">
    <source>
        <dbReference type="Pfam" id="PF00107"/>
    </source>
</evidence>
<organism evidence="8 9">
    <name type="scientific">Phytoactinopolyspora halotolerans</name>
    <dbReference type="NCBI Taxonomy" id="1981512"/>
    <lineage>
        <taxon>Bacteria</taxon>
        <taxon>Bacillati</taxon>
        <taxon>Actinomycetota</taxon>
        <taxon>Actinomycetes</taxon>
        <taxon>Jiangellales</taxon>
        <taxon>Jiangellaceae</taxon>
        <taxon>Phytoactinopolyspora</taxon>
    </lineage>
</organism>
<comment type="similarity">
    <text evidence="5">Belongs to the zinc-containing alcohol dehydrogenase family.</text>
</comment>
<comment type="cofactor">
    <cofactor evidence="1 5">
        <name>Zn(2+)</name>
        <dbReference type="ChEBI" id="CHEBI:29105"/>
    </cofactor>
</comment>
<evidence type="ECO:0000256" key="3">
    <source>
        <dbReference type="ARBA" id="ARBA00022833"/>
    </source>
</evidence>
<dbReference type="Pfam" id="PF00107">
    <property type="entry name" value="ADH_zinc_N"/>
    <property type="match status" value="1"/>
</dbReference>
<keyword evidence="4" id="KW-0560">Oxidoreductase</keyword>
<dbReference type="InterPro" id="IPR013149">
    <property type="entry name" value="ADH-like_C"/>
</dbReference>
<dbReference type="PANTHER" id="PTHR43401:SF2">
    <property type="entry name" value="L-THREONINE 3-DEHYDROGENASE"/>
    <property type="match status" value="1"/>
</dbReference>
<dbReference type="PROSITE" id="PS00059">
    <property type="entry name" value="ADH_ZINC"/>
    <property type="match status" value="1"/>
</dbReference>
<keyword evidence="2 5" id="KW-0479">Metal-binding</keyword>
<dbReference type="Gene3D" id="3.90.180.10">
    <property type="entry name" value="Medium-chain alcohol dehydrogenases, catalytic domain"/>
    <property type="match status" value="1"/>
</dbReference>
<dbReference type="InterPro" id="IPR011032">
    <property type="entry name" value="GroES-like_sf"/>
</dbReference>
<proteinExistence type="inferred from homology"/>
<keyword evidence="9" id="KW-1185">Reference proteome</keyword>
<evidence type="ECO:0000313" key="8">
    <source>
        <dbReference type="EMBL" id="NEE00465.1"/>
    </source>
</evidence>
<dbReference type="SUPFAM" id="SSF51735">
    <property type="entry name" value="NAD(P)-binding Rossmann-fold domains"/>
    <property type="match status" value="1"/>
</dbReference>
<evidence type="ECO:0000259" key="7">
    <source>
        <dbReference type="Pfam" id="PF08240"/>
    </source>
</evidence>
<name>A0A6L9S4R2_9ACTN</name>
<dbReference type="AlphaFoldDB" id="A0A6L9S4R2"/>
<comment type="caution">
    <text evidence="8">The sequence shown here is derived from an EMBL/GenBank/DDBJ whole genome shotgun (WGS) entry which is preliminary data.</text>
</comment>
<evidence type="ECO:0000256" key="5">
    <source>
        <dbReference type="RuleBase" id="RU361277"/>
    </source>
</evidence>
<sequence length="375" mass="39195">MAEMVRAAVQTGPRTIEMREFPRPPIGDDDGLLRVEANGICGSDVEIFNGHLGERPPFIPGHEPMGIIEEIGDRAAERWGVREGDRVALEVIVPCRACRDCLVGRYQACRHRKYGHGVTSIDVAPSIWGGFAEYLYLSPTAVMHKIDASLPAEIAAMYNPLGAGVRWAVDLGGVGLGTTLLVLGAGQRGLGAVIAAKAAGASTVIVTGLASDAHKLGVARELGADHTLIVDGDDAQDVEESVREITDGEMVDVAVDLTPMAAGPVTDALKSVRFGGTVVLAGLKGRKEIPLVTDHIIHRGLVVKGAFGVDAAANKKAIELLESGRFPLHKLHTHTFGLDDVGLAIDTLAGAAGDGSAIHVSVHPGNQVSPGNPSN</sequence>
<keyword evidence="3 5" id="KW-0862">Zinc</keyword>
<dbReference type="PANTHER" id="PTHR43401">
    <property type="entry name" value="L-THREONINE 3-DEHYDROGENASE"/>
    <property type="match status" value="1"/>
</dbReference>
<dbReference type="SUPFAM" id="SSF50129">
    <property type="entry name" value="GroES-like"/>
    <property type="match status" value="1"/>
</dbReference>
<feature type="domain" description="Alcohol dehydrogenase-like N-terminal" evidence="7">
    <location>
        <begin position="28"/>
        <end position="144"/>
    </location>
</feature>
<dbReference type="GO" id="GO:0008270">
    <property type="term" value="F:zinc ion binding"/>
    <property type="evidence" value="ECO:0007669"/>
    <property type="project" value="InterPro"/>
</dbReference>
<dbReference type="InterPro" id="IPR036291">
    <property type="entry name" value="NAD(P)-bd_dom_sf"/>
</dbReference>
<dbReference type="Proteomes" id="UP000475214">
    <property type="component" value="Unassembled WGS sequence"/>
</dbReference>
<dbReference type="Gene3D" id="3.40.50.720">
    <property type="entry name" value="NAD(P)-binding Rossmann-like Domain"/>
    <property type="match status" value="1"/>
</dbReference>